<gene>
    <name evidence="2" type="ORF">BCR32DRAFT_275287</name>
</gene>
<comment type="caution">
    <text evidence="2">The sequence shown here is derived from an EMBL/GenBank/DDBJ whole genome shotgun (WGS) entry which is preliminary data.</text>
</comment>
<feature type="transmembrane region" description="Helical" evidence="1">
    <location>
        <begin position="107"/>
        <end position="125"/>
    </location>
</feature>
<feature type="transmembrane region" description="Helical" evidence="1">
    <location>
        <begin position="75"/>
        <end position="95"/>
    </location>
</feature>
<sequence length="355" mass="41103">MNEFFKEQYIDQNICRWSLNVYNCKDDDYFRSVYIIKLVMAVCVSILDSSLIIYRLGIKRRNIITPYGIASIDGLLLFTSLYAYATIYHSITILFSKIITNFILQEYAFQIQFIFVLISLQVYLTGTLNASPRYPGSSIRFPRPRAANIISALAFIIWLSIEIVGIFFVGRNRSFFYVSSDPNIRNEYDPIYGKNKKSYLLWTKITYLTFCGTCFIVFLLFLLFGINLVKAANRSLEEMYRSKKIKPNIVVPIRIAILKMQWISFACNVIMALFAILFGFMAFGEELIYKSGKMNELISKIICVAMNLVPPACIFVTLLCIVYGEARSDIITTYPSTHYEEEYQMNYTKQSEEKI</sequence>
<reference evidence="2 3" key="1">
    <citation type="submission" date="2016-08" db="EMBL/GenBank/DDBJ databases">
        <title>A Parts List for Fungal Cellulosomes Revealed by Comparative Genomics.</title>
        <authorList>
            <consortium name="DOE Joint Genome Institute"/>
            <person name="Haitjema C.H."/>
            <person name="Gilmore S.P."/>
            <person name="Henske J.K."/>
            <person name="Solomon K.V."/>
            <person name="De Groot R."/>
            <person name="Kuo A."/>
            <person name="Mondo S.J."/>
            <person name="Salamov A.A."/>
            <person name="Labutti K."/>
            <person name="Zhao Z."/>
            <person name="Chiniquy J."/>
            <person name="Barry K."/>
            <person name="Brewer H.M."/>
            <person name="Purvine S.O."/>
            <person name="Wright A.T."/>
            <person name="Boxma B."/>
            <person name="Van Alen T."/>
            <person name="Hackstein J.H."/>
            <person name="Baker S.E."/>
            <person name="Grigoriev I.V."/>
            <person name="O'Malley M.A."/>
        </authorList>
    </citation>
    <scope>NUCLEOTIDE SEQUENCE [LARGE SCALE GENOMIC DNA]</scope>
    <source>
        <strain evidence="2 3">S4</strain>
    </source>
</reference>
<keyword evidence="1" id="KW-0472">Membrane</keyword>
<feature type="transmembrane region" description="Helical" evidence="1">
    <location>
        <begin position="262"/>
        <end position="284"/>
    </location>
</feature>
<evidence type="ECO:0008006" key="4">
    <source>
        <dbReference type="Google" id="ProtNLM"/>
    </source>
</evidence>
<keyword evidence="3" id="KW-1185">Reference proteome</keyword>
<dbReference type="OrthoDB" id="2137757at2759"/>
<proteinExistence type="predicted"/>
<evidence type="ECO:0000313" key="2">
    <source>
        <dbReference type="EMBL" id="ORX86506.1"/>
    </source>
</evidence>
<name>A0A1Y1XLW8_9FUNG</name>
<dbReference type="Proteomes" id="UP000193944">
    <property type="component" value="Unassembled WGS sequence"/>
</dbReference>
<evidence type="ECO:0000313" key="3">
    <source>
        <dbReference type="Proteomes" id="UP000193944"/>
    </source>
</evidence>
<feature type="transmembrane region" description="Helical" evidence="1">
    <location>
        <begin position="34"/>
        <end position="54"/>
    </location>
</feature>
<feature type="transmembrane region" description="Helical" evidence="1">
    <location>
        <begin position="146"/>
        <end position="169"/>
    </location>
</feature>
<keyword evidence="1" id="KW-1133">Transmembrane helix</keyword>
<dbReference type="EMBL" id="MCFG01000020">
    <property type="protein sequence ID" value="ORX86506.1"/>
    <property type="molecule type" value="Genomic_DNA"/>
</dbReference>
<feature type="transmembrane region" description="Helical" evidence="1">
    <location>
        <begin position="304"/>
        <end position="324"/>
    </location>
</feature>
<evidence type="ECO:0000256" key="1">
    <source>
        <dbReference type="SAM" id="Phobius"/>
    </source>
</evidence>
<feature type="transmembrane region" description="Helical" evidence="1">
    <location>
        <begin position="205"/>
        <end position="229"/>
    </location>
</feature>
<dbReference type="AlphaFoldDB" id="A0A1Y1XLW8"/>
<organism evidence="2 3">
    <name type="scientific">Anaeromyces robustus</name>
    <dbReference type="NCBI Taxonomy" id="1754192"/>
    <lineage>
        <taxon>Eukaryota</taxon>
        <taxon>Fungi</taxon>
        <taxon>Fungi incertae sedis</taxon>
        <taxon>Chytridiomycota</taxon>
        <taxon>Chytridiomycota incertae sedis</taxon>
        <taxon>Neocallimastigomycetes</taxon>
        <taxon>Neocallimastigales</taxon>
        <taxon>Neocallimastigaceae</taxon>
        <taxon>Anaeromyces</taxon>
    </lineage>
</organism>
<keyword evidence="1" id="KW-0812">Transmembrane</keyword>
<protein>
    <recommendedName>
        <fullName evidence="4">G-protein coupled receptors family 1 profile domain-containing protein</fullName>
    </recommendedName>
</protein>
<accession>A0A1Y1XLW8</accession>
<reference evidence="2 3" key="2">
    <citation type="submission" date="2016-08" db="EMBL/GenBank/DDBJ databases">
        <title>Pervasive Adenine N6-methylation of Active Genes in Fungi.</title>
        <authorList>
            <consortium name="DOE Joint Genome Institute"/>
            <person name="Mondo S.J."/>
            <person name="Dannebaum R.O."/>
            <person name="Kuo R.C."/>
            <person name="Labutti K."/>
            <person name="Haridas S."/>
            <person name="Kuo A."/>
            <person name="Salamov A."/>
            <person name="Ahrendt S.R."/>
            <person name="Lipzen A."/>
            <person name="Sullivan W."/>
            <person name="Andreopoulos W.B."/>
            <person name="Clum A."/>
            <person name="Lindquist E."/>
            <person name="Daum C."/>
            <person name="Ramamoorthy G.K."/>
            <person name="Gryganskyi A."/>
            <person name="Culley D."/>
            <person name="Magnuson J.K."/>
            <person name="James T.Y."/>
            <person name="O'Malley M.A."/>
            <person name="Stajich J.E."/>
            <person name="Spatafora J.W."/>
            <person name="Visel A."/>
            <person name="Grigoriev I.V."/>
        </authorList>
    </citation>
    <scope>NUCLEOTIDE SEQUENCE [LARGE SCALE GENOMIC DNA]</scope>
    <source>
        <strain evidence="2 3">S4</strain>
    </source>
</reference>